<dbReference type="OrthoDB" id="412382at2759"/>
<keyword evidence="8 10" id="KW-0326">Glycosidase</keyword>
<keyword evidence="13" id="KW-1185">Reference proteome</keyword>
<keyword evidence="7" id="KW-0119">Carbohydrate metabolism</keyword>
<comment type="similarity">
    <text evidence="2 10">Belongs to the glycosyl hydrolase 7 (cellulase C) family.</text>
</comment>
<dbReference type="InterPro" id="IPR001722">
    <property type="entry name" value="Glyco_hydro_7"/>
</dbReference>
<dbReference type="CDD" id="cd07999">
    <property type="entry name" value="GH7_CBH_EG"/>
    <property type="match status" value="1"/>
</dbReference>
<dbReference type="Pfam" id="PF00840">
    <property type="entry name" value="Glyco_hydro_7"/>
    <property type="match status" value="1"/>
</dbReference>
<dbReference type="SUPFAM" id="SSF49899">
    <property type="entry name" value="Concanavalin A-like lectins/glucanases"/>
    <property type="match status" value="1"/>
</dbReference>
<dbReference type="InterPro" id="IPR037019">
    <property type="entry name" value="Glyco_hydro_7_sf"/>
</dbReference>
<dbReference type="GO" id="GO:0016162">
    <property type="term" value="F:cellulose 1,4-beta-cellobiosidase activity"/>
    <property type="evidence" value="ECO:0007669"/>
    <property type="project" value="UniProtKB-EC"/>
</dbReference>
<evidence type="ECO:0000256" key="2">
    <source>
        <dbReference type="ARBA" id="ARBA00006044"/>
    </source>
</evidence>
<evidence type="ECO:0000313" key="12">
    <source>
        <dbReference type="EMBL" id="KEY66156.1"/>
    </source>
</evidence>
<dbReference type="PANTHER" id="PTHR33753:SF2">
    <property type="entry name" value="GLYCOSIDE HYDROLASE FAMILY 7 PROTEIN"/>
    <property type="match status" value="1"/>
</dbReference>
<evidence type="ECO:0000256" key="8">
    <source>
        <dbReference type="ARBA" id="ARBA00023295"/>
    </source>
</evidence>
<evidence type="ECO:0000256" key="1">
    <source>
        <dbReference type="ARBA" id="ARBA00001641"/>
    </source>
</evidence>
<feature type="signal peptide" evidence="11">
    <location>
        <begin position="1"/>
        <end position="17"/>
    </location>
</feature>
<dbReference type="FunFam" id="2.70.100.10:FF:000001">
    <property type="entry name" value="Glucanase"/>
    <property type="match status" value="1"/>
</dbReference>
<keyword evidence="5 10" id="KW-0136">Cellulose degradation</keyword>
<dbReference type="AlphaFoldDB" id="A0A084ALH7"/>
<keyword evidence="6" id="KW-1015">Disulfide bond</keyword>
<comment type="catalytic activity">
    <reaction evidence="1">
        <text>Hydrolysis of (1-&gt;4)-beta-D-glucosidic linkages in cellulose and cellotetraose, releasing cellobiose from the non-reducing ends of the chains.</text>
        <dbReference type="EC" id="3.2.1.91"/>
    </reaction>
</comment>
<evidence type="ECO:0000256" key="5">
    <source>
        <dbReference type="ARBA" id="ARBA00023001"/>
    </source>
</evidence>
<dbReference type="EMBL" id="KL648669">
    <property type="protein sequence ID" value="KEY66156.1"/>
    <property type="molecule type" value="Genomic_DNA"/>
</dbReference>
<dbReference type="EC" id="3.2.1.-" evidence="10"/>
<organism evidence="12 13">
    <name type="scientific">Stachybotrys chartarum (strain CBS 109288 / IBT 7711)</name>
    <name type="common">Toxic black mold</name>
    <name type="synonym">Stilbospora chartarum</name>
    <dbReference type="NCBI Taxonomy" id="1280523"/>
    <lineage>
        <taxon>Eukaryota</taxon>
        <taxon>Fungi</taxon>
        <taxon>Dikarya</taxon>
        <taxon>Ascomycota</taxon>
        <taxon>Pezizomycotina</taxon>
        <taxon>Sordariomycetes</taxon>
        <taxon>Hypocreomycetidae</taxon>
        <taxon>Hypocreales</taxon>
        <taxon>Stachybotryaceae</taxon>
        <taxon>Stachybotrys</taxon>
    </lineage>
</organism>
<evidence type="ECO:0000256" key="11">
    <source>
        <dbReference type="SAM" id="SignalP"/>
    </source>
</evidence>
<protein>
    <recommendedName>
        <fullName evidence="10">Glucanase</fullName>
        <ecNumber evidence="10">3.2.1.-</ecNumber>
    </recommendedName>
</protein>
<keyword evidence="3 11" id="KW-0732">Signal</keyword>
<evidence type="ECO:0000256" key="7">
    <source>
        <dbReference type="ARBA" id="ARBA00023277"/>
    </source>
</evidence>
<gene>
    <name evidence="12" type="ORF">S7711_05326</name>
</gene>
<evidence type="ECO:0000256" key="3">
    <source>
        <dbReference type="ARBA" id="ARBA00022729"/>
    </source>
</evidence>
<dbReference type="HOGENOM" id="CLU_020817_3_2_1"/>
<sequence>MHRTVAAVTALIAAVKAQQACTLTPETHPSLTWSECTASGCTEVDGSVVIDANWRWTHTVEGYTNCYSGNEWDQTICPSNEVCAESCCLDGANYEATYGVTTSGDSLSLRFVTDGPDSQNVGSRLYLMQDENTYQMFNLLGNEFTFDVDVSNVGCGLNGALYFVSMEADGGLAQYPGNAAGAGYGTGYCDSQCPRDVKFINGLANAEGWTGSDSDGNAGVGDLGSCCAEMDIWEANSISTAYTPHPCSNNAQHSCEGDACGGTYSPDRYSGDCDPDGCDFNAWRQGNETFYGPGGEFTVDTTQPLTVVTQFIEEGGALVDIRRFYVQNGVVIANAESNVEGVPGNSITQDYCDVQKEVFGDEGAFNRHGGLAGMGEAVAAPMVLVMSLWNDHYANMKWLDGSVFPEDATGPGSSRGSCAPGGDANDLIDSAPDSSVIFSNIKFGPIGSTFDAPA</sequence>
<evidence type="ECO:0000313" key="13">
    <source>
        <dbReference type="Proteomes" id="UP000028045"/>
    </source>
</evidence>
<feature type="chain" id="PRO_5001771078" description="Glucanase" evidence="11">
    <location>
        <begin position="18"/>
        <end position="454"/>
    </location>
</feature>
<evidence type="ECO:0000256" key="9">
    <source>
        <dbReference type="ARBA" id="ARBA00023326"/>
    </source>
</evidence>
<dbReference type="GO" id="GO:0030245">
    <property type="term" value="P:cellulose catabolic process"/>
    <property type="evidence" value="ECO:0007669"/>
    <property type="project" value="UniProtKB-KW"/>
</dbReference>
<dbReference type="PANTHER" id="PTHR33753">
    <property type="entry name" value="1,4-BETA-D-GLUCAN CELLOBIOHYDROLASE B"/>
    <property type="match status" value="1"/>
</dbReference>
<evidence type="ECO:0000256" key="6">
    <source>
        <dbReference type="ARBA" id="ARBA00023157"/>
    </source>
</evidence>
<proteinExistence type="inferred from homology"/>
<keyword evidence="4 10" id="KW-0378">Hydrolase</keyword>
<accession>A0A084ALH7</accession>
<dbReference type="Gene3D" id="2.70.100.10">
    <property type="entry name" value="Glycoside hydrolase, family 7, domain"/>
    <property type="match status" value="1"/>
</dbReference>
<evidence type="ECO:0000256" key="10">
    <source>
        <dbReference type="RuleBase" id="RU361164"/>
    </source>
</evidence>
<name>A0A084ALH7_STACB</name>
<reference evidence="12 13" key="1">
    <citation type="journal article" date="2014" name="BMC Genomics">
        <title>Comparative genome sequencing reveals chemotype-specific gene clusters in the toxigenic black mold Stachybotrys.</title>
        <authorList>
            <person name="Semeiks J."/>
            <person name="Borek D."/>
            <person name="Otwinowski Z."/>
            <person name="Grishin N.V."/>
        </authorList>
    </citation>
    <scope>NUCLEOTIDE SEQUENCE [LARGE SCALE GENOMIC DNA]</scope>
    <source>
        <strain evidence="13">CBS 109288 / IBT 7711</strain>
    </source>
</reference>
<keyword evidence="9 10" id="KW-0624">Polysaccharide degradation</keyword>
<dbReference type="PRINTS" id="PR00734">
    <property type="entry name" value="GLHYDRLASE7"/>
</dbReference>
<dbReference type="InterPro" id="IPR013320">
    <property type="entry name" value="ConA-like_dom_sf"/>
</dbReference>
<evidence type="ECO:0000256" key="4">
    <source>
        <dbReference type="ARBA" id="ARBA00022801"/>
    </source>
</evidence>
<dbReference type="Proteomes" id="UP000028045">
    <property type="component" value="Unassembled WGS sequence"/>
</dbReference>